<dbReference type="Proteomes" id="UP000268014">
    <property type="component" value="Unassembled WGS sequence"/>
</dbReference>
<evidence type="ECO:0000313" key="4">
    <source>
        <dbReference type="WBParaSite" id="HPLM_0001464301-mRNA-1"/>
    </source>
</evidence>
<reference evidence="4" key="1">
    <citation type="submission" date="2017-02" db="UniProtKB">
        <authorList>
            <consortium name="WormBaseParasite"/>
        </authorList>
    </citation>
    <scope>IDENTIFICATION</scope>
</reference>
<organism evidence="4">
    <name type="scientific">Haemonchus placei</name>
    <name type="common">Barber's pole worm</name>
    <dbReference type="NCBI Taxonomy" id="6290"/>
    <lineage>
        <taxon>Eukaryota</taxon>
        <taxon>Metazoa</taxon>
        <taxon>Ecdysozoa</taxon>
        <taxon>Nematoda</taxon>
        <taxon>Chromadorea</taxon>
        <taxon>Rhabditida</taxon>
        <taxon>Rhabditina</taxon>
        <taxon>Rhabditomorpha</taxon>
        <taxon>Strongyloidea</taxon>
        <taxon>Trichostrongylidae</taxon>
        <taxon>Haemonchus</taxon>
    </lineage>
</organism>
<accession>A0A0N4WSW1</accession>
<protein>
    <submittedName>
        <fullName evidence="2 4">Uncharacterized protein</fullName>
    </submittedName>
</protein>
<dbReference type="AlphaFoldDB" id="A0A0N4WSW1"/>
<keyword evidence="3" id="KW-1185">Reference proteome</keyword>
<sequence length="37" mass="4170">MITVFPGHAGKEERSEKWEKLSSSSTTEKTSKDMTKP</sequence>
<proteinExistence type="predicted"/>
<evidence type="ECO:0000313" key="3">
    <source>
        <dbReference type="Proteomes" id="UP000268014"/>
    </source>
</evidence>
<evidence type="ECO:0000256" key="1">
    <source>
        <dbReference type="SAM" id="MobiDB-lite"/>
    </source>
</evidence>
<gene>
    <name evidence="2" type="ORF">HPLM_LOCUS14635</name>
</gene>
<evidence type="ECO:0000313" key="2">
    <source>
        <dbReference type="EMBL" id="VDO53484.1"/>
    </source>
</evidence>
<feature type="compositionally biased region" description="Basic and acidic residues" evidence="1">
    <location>
        <begin position="9"/>
        <end position="20"/>
    </location>
</feature>
<reference evidence="2 3" key="2">
    <citation type="submission" date="2018-11" db="EMBL/GenBank/DDBJ databases">
        <authorList>
            <consortium name="Pathogen Informatics"/>
        </authorList>
    </citation>
    <scope>NUCLEOTIDE SEQUENCE [LARGE SCALE GENOMIC DNA]</scope>
    <source>
        <strain evidence="2 3">MHpl1</strain>
    </source>
</reference>
<feature type="region of interest" description="Disordered" evidence="1">
    <location>
        <begin position="1"/>
        <end position="37"/>
    </location>
</feature>
<name>A0A0N4WSW1_HAEPC</name>
<dbReference type="WBParaSite" id="HPLM_0001464301-mRNA-1">
    <property type="protein sequence ID" value="HPLM_0001464301-mRNA-1"/>
    <property type="gene ID" value="HPLM_0001464301"/>
</dbReference>
<dbReference type="EMBL" id="UZAF01018637">
    <property type="protein sequence ID" value="VDO53484.1"/>
    <property type="molecule type" value="Genomic_DNA"/>
</dbReference>